<accession>A0A552V9L4</accession>
<dbReference type="AlphaFoldDB" id="A0A552V9L4"/>
<organism evidence="2 3">
    <name type="scientific">Flavobacterium zepuense</name>
    <dbReference type="NCBI Taxonomy" id="2593302"/>
    <lineage>
        <taxon>Bacteria</taxon>
        <taxon>Pseudomonadati</taxon>
        <taxon>Bacteroidota</taxon>
        <taxon>Flavobacteriia</taxon>
        <taxon>Flavobacteriales</taxon>
        <taxon>Flavobacteriaceae</taxon>
        <taxon>Flavobacterium</taxon>
    </lineage>
</organism>
<reference evidence="2 3" key="1">
    <citation type="submission" date="2019-07" db="EMBL/GenBank/DDBJ databases">
        <title>Flavobacterium sp. nov., isolated from glacier ice.</title>
        <authorList>
            <person name="Liu Q."/>
            <person name="Xin Y.-H."/>
        </authorList>
    </citation>
    <scope>NUCLEOTIDE SEQUENCE [LARGE SCALE GENOMIC DNA]</scope>
    <source>
        <strain evidence="2 3">ZT4R6</strain>
    </source>
</reference>
<dbReference type="InterPro" id="IPR004843">
    <property type="entry name" value="Calcineurin-like_PHP"/>
</dbReference>
<dbReference type="OrthoDB" id="9816081at2"/>
<dbReference type="SUPFAM" id="SSF56300">
    <property type="entry name" value="Metallo-dependent phosphatases"/>
    <property type="match status" value="1"/>
</dbReference>
<protein>
    <submittedName>
        <fullName evidence="2">Metallophosphoesterase</fullName>
    </submittedName>
</protein>
<comment type="caution">
    <text evidence="2">The sequence shown here is derived from an EMBL/GenBank/DDBJ whole genome shotgun (WGS) entry which is preliminary data.</text>
</comment>
<evidence type="ECO:0000259" key="1">
    <source>
        <dbReference type="Pfam" id="PF00149"/>
    </source>
</evidence>
<feature type="domain" description="Calcineurin-like phosphoesterase" evidence="1">
    <location>
        <begin position="53"/>
        <end position="225"/>
    </location>
</feature>
<name>A0A552V9L4_9FLAO</name>
<gene>
    <name evidence="2" type="ORF">FMM05_00485</name>
</gene>
<evidence type="ECO:0000313" key="2">
    <source>
        <dbReference type="EMBL" id="TRW27158.1"/>
    </source>
</evidence>
<dbReference type="InterPro" id="IPR051918">
    <property type="entry name" value="STPP_CPPED1"/>
</dbReference>
<dbReference type="Gene3D" id="3.60.21.10">
    <property type="match status" value="1"/>
</dbReference>
<dbReference type="PANTHER" id="PTHR43143">
    <property type="entry name" value="METALLOPHOSPHOESTERASE, CALCINEURIN SUPERFAMILY"/>
    <property type="match status" value="1"/>
</dbReference>
<sequence>MKKIVLLVSFCFVLESCDLFEYSPYDGKITGERNINSKNISRIEESCEGKKVIRFAFISDTQRWYDETQACVQSINNRDDLDFVIHGGDLTDFGATNEFKWQRDILNALTIPYVALLGNHDCLANGQQVFESIFGSSNFSFLAGNMKFVCLNTNALEYDYSQAVPDYQYIENELNDSRSQYEKTVVAMHARPFSEQFNNNTSGLFQYYTKQFRGMQFCLNGHEHQLHQVDLFNDGIVYYGVSNIDKHRYYIFTITNESYNYEVVSF</sequence>
<dbReference type="EMBL" id="VJVZ01000001">
    <property type="protein sequence ID" value="TRW27158.1"/>
    <property type="molecule type" value="Genomic_DNA"/>
</dbReference>
<dbReference type="Proteomes" id="UP000320643">
    <property type="component" value="Unassembled WGS sequence"/>
</dbReference>
<dbReference type="Pfam" id="PF00149">
    <property type="entry name" value="Metallophos"/>
    <property type="match status" value="1"/>
</dbReference>
<evidence type="ECO:0000313" key="3">
    <source>
        <dbReference type="Proteomes" id="UP000320643"/>
    </source>
</evidence>
<dbReference type="PANTHER" id="PTHR43143:SF1">
    <property type="entry name" value="SERINE_THREONINE-PROTEIN PHOSPHATASE CPPED1"/>
    <property type="match status" value="1"/>
</dbReference>
<dbReference type="InterPro" id="IPR029052">
    <property type="entry name" value="Metallo-depent_PP-like"/>
</dbReference>
<keyword evidence="3" id="KW-1185">Reference proteome</keyword>
<proteinExistence type="predicted"/>
<dbReference type="RefSeq" id="WP_143371384.1">
    <property type="nucleotide sequence ID" value="NZ_VJVZ01000001.1"/>
</dbReference>
<dbReference type="GO" id="GO:0016787">
    <property type="term" value="F:hydrolase activity"/>
    <property type="evidence" value="ECO:0007669"/>
    <property type="project" value="InterPro"/>
</dbReference>